<feature type="chain" id="PRO_5021393275" description="Ig-like domain-containing protein" evidence="1">
    <location>
        <begin position="24"/>
        <end position="119"/>
    </location>
</feature>
<dbReference type="STRING" id="46835.A0A504YTP6"/>
<feature type="signal peptide" evidence="1">
    <location>
        <begin position="1"/>
        <end position="23"/>
    </location>
</feature>
<evidence type="ECO:0000313" key="3">
    <source>
        <dbReference type="Proteomes" id="UP000316759"/>
    </source>
</evidence>
<dbReference type="EMBL" id="SUNJ01008276">
    <property type="protein sequence ID" value="TPP61357.1"/>
    <property type="molecule type" value="Genomic_DNA"/>
</dbReference>
<protein>
    <recommendedName>
        <fullName evidence="4">Ig-like domain-containing protein</fullName>
    </recommendedName>
</protein>
<organism evidence="2 3">
    <name type="scientific">Fasciola gigantica</name>
    <name type="common">Giant liver fluke</name>
    <dbReference type="NCBI Taxonomy" id="46835"/>
    <lineage>
        <taxon>Eukaryota</taxon>
        <taxon>Metazoa</taxon>
        <taxon>Spiralia</taxon>
        <taxon>Lophotrochozoa</taxon>
        <taxon>Platyhelminthes</taxon>
        <taxon>Trematoda</taxon>
        <taxon>Digenea</taxon>
        <taxon>Plagiorchiida</taxon>
        <taxon>Echinostomata</taxon>
        <taxon>Echinostomatoidea</taxon>
        <taxon>Fasciolidae</taxon>
        <taxon>Fasciola</taxon>
    </lineage>
</organism>
<keyword evidence="3" id="KW-1185">Reference proteome</keyword>
<dbReference type="OrthoDB" id="16520at2759"/>
<evidence type="ECO:0000256" key="1">
    <source>
        <dbReference type="SAM" id="SignalP"/>
    </source>
</evidence>
<reference evidence="2 3" key="1">
    <citation type="submission" date="2019-04" db="EMBL/GenBank/DDBJ databases">
        <title>Annotation for the trematode Fasciola gigantica.</title>
        <authorList>
            <person name="Choi Y.-J."/>
        </authorList>
    </citation>
    <scope>NUCLEOTIDE SEQUENCE [LARGE SCALE GENOMIC DNA]</scope>
    <source>
        <strain evidence="2">Uganda_cow_1</strain>
    </source>
</reference>
<comment type="caution">
    <text evidence="2">The sequence shown here is derived from an EMBL/GenBank/DDBJ whole genome shotgun (WGS) entry which is preliminary data.</text>
</comment>
<sequence length="119" mass="13455">MDILIKYTLNLLVLSSIKEVCSGQNQVITPEVSILDEAPSIHSGRVINYPNRSVEIQGLVGEKVVMQCNVFNMPRSARILWQRESLDENPITEVINDGLMSRDMSRWKVGQGKQQDSVR</sequence>
<proteinExistence type="predicted"/>
<dbReference type="Proteomes" id="UP000316759">
    <property type="component" value="Unassembled WGS sequence"/>
</dbReference>
<evidence type="ECO:0008006" key="4">
    <source>
        <dbReference type="Google" id="ProtNLM"/>
    </source>
</evidence>
<keyword evidence="1" id="KW-0732">Signal</keyword>
<accession>A0A504YTP6</accession>
<evidence type="ECO:0000313" key="2">
    <source>
        <dbReference type="EMBL" id="TPP61357.1"/>
    </source>
</evidence>
<dbReference type="AlphaFoldDB" id="A0A504YTP6"/>
<gene>
    <name evidence="2" type="ORF">FGIG_07031</name>
</gene>
<name>A0A504YTP6_FASGI</name>